<dbReference type="GO" id="GO:0022857">
    <property type="term" value="F:transmembrane transporter activity"/>
    <property type="evidence" value="ECO:0007669"/>
    <property type="project" value="InterPro"/>
</dbReference>
<sequence length="414" mass="42127">MPGRLLPEPGPARTLALAQLSNSIGDGAFLVTSALYFTQVVGLSPGQVGLGLSAGWAVGLLAGVPAGHAADRRDARRVAVLLAAVTALAVAAFLLVRQPAVFVLVAALYGSGQTGLAAVRQALLARLVEPARRTEVRARLQSVVNAGLGLGAALGGLALWAHTAGAYRSVLVVDAAAFLVAALLLWRLPARRPTAARPGAGGGRLAVLRDRPYALLTALNAVMMLYLPLLSLVLPLWVARRTAAPSWLAAALLVVNTAAVMLAQVRVARRVVDPAGAVRSLRRAGVTMVVACGLFALSAATTAPWAAAAILLAGAGAQVYAEMAHGAGAWQLSFDLAPADRHGLYQGFFGSGVPLARMLGPVLLTWLIVDGGSVGWLAFAGLYAAAAVGIGLVVRGAGRPAPADASRAPALRAG</sequence>
<evidence type="ECO:0000256" key="2">
    <source>
        <dbReference type="ARBA" id="ARBA00022448"/>
    </source>
</evidence>
<dbReference type="GO" id="GO:0005886">
    <property type="term" value="C:plasma membrane"/>
    <property type="evidence" value="ECO:0007669"/>
    <property type="project" value="UniProtKB-SubCell"/>
</dbReference>
<feature type="transmembrane region" description="Helical" evidence="7">
    <location>
        <begin position="166"/>
        <end position="186"/>
    </location>
</feature>
<protein>
    <submittedName>
        <fullName evidence="8">Predicted arabinose efflux permease, MFS family</fullName>
    </submittedName>
</protein>
<feature type="transmembrane region" description="Helical" evidence="7">
    <location>
        <begin position="78"/>
        <end position="95"/>
    </location>
</feature>
<dbReference type="InterPro" id="IPR050171">
    <property type="entry name" value="MFS_Transporters"/>
</dbReference>
<dbReference type="InterPro" id="IPR036259">
    <property type="entry name" value="MFS_trans_sf"/>
</dbReference>
<dbReference type="PANTHER" id="PTHR23517">
    <property type="entry name" value="RESISTANCE PROTEIN MDTM, PUTATIVE-RELATED-RELATED"/>
    <property type="match status" value="1"/>
</dbReference>
<dbReference type="EMBL" id="LT594324">
    <property type="protein sequence ID" value="SBT44981.1"/>
    <property type="molecule type" value="Genomic_DNA"/>
</dbReference>
<feature type="transmembrane region" description="Helical" evidence="7">
    <location>
        <begin position="140"/>
        <end position="160"/>
    </location>
</feature>
<dbReference type="InterPro" id="IPR011701">
    <property type="entry name" value="MFS"/>
</dbReference>
<feature type="transmembrane region" description="Helical" evidence="7">
    <location>
        <begin position="213"/>
        <end position="238"/>
    </location>
</feature>
<evidence type="ECO:0000256" key="4">
    <source>
        <dbReference type="ARBA" id="ARBA00022692"/>
    </source>
</evidence>
<dbReference type="RefSeq" id="WP_091194189.1">
    <property type="nucleotide sequence ID" value="NZ_LT594324.1"/>
</dbReference>
<keyword evidence="5 7" id="KW-1133">Transmembrane helix</keyword>
<feature type="transmembrane region" description="Helical" evidence="7">
    <location>
        <begin position="101"/>
        <end position="119"/>
    </location>
</feature>
<keyword evidence="3" id="KW-1003">Cell membrane</keyword>
<accession>A0A1A8ZM83</accession>
<dbReference type="Proteomes" id="UP000198765">
    <property type="component" value="Chromosome I"/>
</dbReference>
<evidence type="ECO:0000256" key="1">
    <source>
        <dbReference type="ARBA" id="ARBA00004651"/>
    </source>
</evidence>
<gene>
    <name evidence="8" type="ORF">GA0070621_2211</name>
</gene>
<feature type="transmembrane region" description="Helical" evidence="7">
    <location>
        <begin position="48"/>
        <end position="66"/>
    </location>
</feature>
<name>A0A1A8ZM83_9ACTN</name>
<keyword evidence="2" id="KW-0813">Transport</keyword>
<reference evidence="8 9" key="1">
    <citation type="submission" date="2016-06" db="EMBL/GenBank/DDBJ databases">
        <authorList>
            <person name="Kjaerup R.B."/>
            <person name="Dalgaard T.S."/>
            <person name="Juul-Madsen H.R."/>
        </authorList>
    </citation>
    <scope>NUCLEOTIDE SEQUENCE [LARGE SCALE GENOMIC DNA]</scope>
    <source>
        <strain evidence="8 9">DSM 45248</strain>
    </source>
</reference>
<dbReference type="PANTHER" id="PTHR23517:SF2">
    <property type="entry name" value="MULTIDRUG RESISTANCE PROTEIN MDTH"/>
    <property type="match status" value="1"/>
</dbReference>
<organism evidence="8 9">
    <name type="scientific">Micromonospora narathiwatensis</name>
    <dbReference type="NCBI Taxonomy" id="299146"/>
    <lineage>
        <taxon>Bacteria</taxon>
        <taxon>Bacillati</taxon>
        <taxon>Actinomycetota</taxon>
        <taxon>Actinomycetes</taxon>
        <taxon>Micromonosporales</taxon>
        <taxon>Micromonosporaceae</taxon>
        <taxon>Micromonospora</taxon>
    </lineage>
</organism>
<proteinExistence type="predicted"/>
<feature type="transmembrane region" description="Helical" evidence="7">
    <location>
        <begin position="374"/>
        <end position="394"/>
    </location>
</feature>
<dbReference type="Pfam" id="PF07690">
    <property type="entry name" value="MFS_1"/>
    <property type="match status" value="1"/>
</dbReference>
<evidence type="ECO:0000256" key="7">
    <source>
        <dbReference type="SAM" id="Phobius"/>
    </source>
</evidence>
<evidence type="ECO:0000313" key="8">
    <source>
        <dbReference type="EMBL" id="SBT44981.1"/>
    </source>
</evidence>
<evidence type="ECO:0000256" key="6">
    <source>
        <dbReference type="ARBA" id="ARBA00023136"/>
    </source>
</evidence>
<evidence type="ECO:0000256" key="5">
    <source>
        <dbReference type="ARBA" id="ARBA00022989"/>
    </source>
</evidence>
<feature type="transmembrane region" description="Helical" evidence="7">
    <location>
        <begin position="244"/>
        <end position="268"/>
    </location>
</feature>
<dbReference type="PATRIC" id="fig|299146.4.peg.2283"/>
<dbReference type="OrthoDB" id="3865324at2"/>
<keyword evidence="4 7" id="KW-0812">Transmembrane</keyword>
<evidence type="ECO:0000313" key="9">
    <source>
        <dbReference type="Proteomes" id="UP000198765"/>
    </source>
</evidence>
<dbReference type="SUPFAM" id="SSF103473">
    <property type="entry name" value="MFS general substrate transporter"/>
    <property type="match status" value="1"/>
</dbReference>
<dbReference type="Gene3D" id="1.20.1250.20">
    <property type="entry name" value="MFS general substrate transporter like domains"/>
    <property type="match status" value="1"/>
</dbReference>
<evidence type="ECO:0000256" key="3">
    <source>
        <dbReference type="ARBA" id="ARBA00022475"/>
    </source>
</evidence>
<keyword evidence="9" id="KW-1185">Reference proteome</keyword>
<keyword evidence="6 7" id="KW-0472">Membrane</keyword>
<comment type="subcellular location">
    <subcellularLocation>
        <location evidence="1">Cell membrane</location>
        <topology evidence="1">Multi-pass membrane protein</topology>
    </subcellularLocation>
</comment>
<dbReference type="AlphaFoldDB" id="A0A1A8ZM83"/>